<comment type="function">
    <text evidence="8">Component of the cytochrome c oxidase, the last enzyme in the mitochondrial electron transport chain which drives oxidative phosphorylation. The respiratory chain contains 3 multisubunit complexes succinate dehydrogenase (complex II, CII), ubiquinol-cytochrome c oxidoreductase (cytochrome b-c1 complex, complex III, CIII) and cytochrome c oxidase (complex IV, CIV), that cooperate to transfer electrons derived from NADH and succinate to molecular oxygen, creating an electrochemical gradient over the inner membrane that drives transmembrane transport and the ATP synthase. Cytochrome c oxidase is the component of the respiratory chain that catalyzes the reduction of oxygen to water. Electrons originating from reduced cytochrome c in the intermembrane space (IMS) are transferred via the dinuclear copper A center (CU(A)) of subunit 2 and heme A of subunit 1 to the active site in subunit 1, a binuclear center (BNC) formed by heme A3 and copper B (CU(B)). The BNC reduces molecular oxygen to 2 water molecules using 4 electrons from cytochrome c in the IMS and 4 protons from the mitochondrial matrix.</text>
</comment>
<comment type="similarity">
    <text evidence="2 8">Belongs to the cytochrome c oxidase subunit 3 family.</text>
</comment>
<feature type="transmembrane region" description="Helical" evidence="9">
    <location>
        <begin position="39"/>
        <end position="57"/>
    </location>
</feature>
<dbReference type="GO" id="GO:0005739">
    <property type="term" value="C:mitochondrion"/>
    <property type="evidence" value="ECO:0007669"/>
    <property type="project" value="TreeGrafter"/>
</dbReference>
<dbReference type="InterPro" id="IPR035973">
    <property type="entry name" value="Cyt_c_oxidase_su3-like_sf"/>
</dbReference>
<dbReference type="GO" id="GO:0004129">
    <property type="term" value="F:cytochrome-c oxidase activity"/>
    <property type="evidence" value="ECO:0007669"/>
    <property type="project" value="InterPro"/>
</dbReference>
<evidence type="ECO:0000256" key="4">
    <source>
        <dbReference type="ARBA" id="ARBA00022692"/>
    </source>
</evidence>
<evidence type="ECO:0000256" key="7">
    <source>
        <dbReference type="ARBA" id="ARBA00023136"/>
    </source>
</evidence>
<evidence type="ECO:0000259" key="10">
    <source>
        <dbReference type="PROSITE" id="PS50253"/>
    </source>
</evidence>
<organism evidence="11">
    <name type="scientific">Stenocranus matsumurai</name>
    <dbReference type="NCBI Taxonomy" id="1291382"/>
    <lineage>
        <taxon>Eukaryota</taxon>
        <taxon>Metazoa</taxon>
        <taxon>Ecdysozoa</taxon>
        <taxon>Arthropoda</taxon>
        <taxon>Hexapoda</taxon>
        <taxon>Insecta</taxon>
        <taxon>Pterygota</taxon>
        <taxon>Neoptera</taxon>
        <taxon>Paraneoptera</taxon>
        <taxon>Hemiptera</taxon>
        <taxon>Auchenorrhyncha</taxon>
        <taxon>Fulgoroidea</taxon>
        <taxon>Delphacidae</taxon>
        <taxon>Stenocraninae</taxon>
        <taxon>Stenocranus</taxon>
    </lineage>
</organism>
<dbReference type="SUPFAM" id="SSF81452">
    <property type="entry name" value="Cytochrome c oxidase subunit III-like"/>
    <property type="match status" value="1"/>
</dbReference>
<dbReference type="InterPro" id="IPR000298">
    <property type="entry name" value="Cyt_c_oxidase-like_su3"/>
</dbReference>
<comment type="subcellular location">
    <subcellularLocation>
        <location evidence="1">Membrane</location>
        <topology evidence="1">Multi-pass membrane protein</topology>
    </subcellularLocation>
</comment>
<keyword evidence="6 9" id="KW-1133">Transmembrane helix</keyword>
<dbReference type="EMBL" id="MH293469">
    <property type="protein sequence ID" value="QBZ38191.1"/>
    <property type="molecule type" value="Genomic_DNA"/>
</dbReference>
<dbReference type="PANTHER" id="PTHR11403:SF7">
    <property type="entry name" value="CYTOCHROME C OXIDASE SUBUNIT 3"/>
    <property type="match status" value="1"/>
</dbReference>
<dbReference type="InterPro" id="IPR013833">
    <property type="entry name" value="Cyt_c_oxidase_su3_a-hlx"/>
</dbReference>
<sequence length="260" mass="30480">MKKNHPFHLVTNSPWPILTSFILMNMMIGTISYFHQKKILLMTISQLILILSLYQWWRDVKRESSFKGDHTKIVKTLIKSGMILFILSEIMFFISFFWSFFHASLSPSIEIGMKWPPKGIYPFNPLEIPLLNTIILVSSGASITWAHHSLLSNKFKQTLSSLLMTMIMGLYFTGLQWWEYKEASFTIADSIFGSTFFMTTGFHGIHVIIGSIFIMCSTLSLMKMQMTKINHISLELAAWYWHFVDVVWMLLYLIMYWWNK</sequence>
<evidence type="ECO:0000256" key="6">
    <source>
        <dbReference type="ARBA" id="ARBA00022989"/>
    </source>
</evidence>
<dbReference type="Pfam" id="PF00510">
    <property type="entry name" value="COX3"/>
    <property type="match status" value="1"/>
</dbReference>
<feature type="transmembrane region" description="Helical" evidence="9">
    <location>
        <begin position="158"/>
        <end position="178"/>
    </location>
</feature>
<evidence type="ECO:0000256" key="1">
    <source>
        <dbReference type="ARBA" id="ARBA00004141"/>
    </source>
</evidence>
<keyword evidence="8 11" id="KW-0496">Mitochondrion</keyword>
<dbReference type="Gene3D" id="1.20.120.80">
    <property type="entry name" value="Cytochrome c oxidase, subunit III, four-helix bundle"/>
    <property type="match status" value="1"/>
</dbReference>
<feature type="transmembrane region" description="Helical" evidence="9">
    <location>
        <begin position="190"/>
        <end position="216"/>
    </location>
</feature>
<evidence type="ECO:0000256" key="3">
    <source>
        <dbReference type="ARBA" id="ARBA00015944"/>
    </source>
</evidence>
<feature type="transmembrane region" description="Helical" evidence="9">
    <location>
        <begin position="237"/>
        <end position="258"/>
    </location>
</feature>
<dbReference type="Gene3D" id="1.10.287.70">
    <property type="match status" value="1"/>
</dbReference>
<gene>
    <name evidence="11" type="primary">COIII</name>
</gene>
<evidence type="ECO:0000313" key="11">
    <source>
        <dbReference type="EMBL" id="QBZ38191.1"/>
    </source>
</evidence>
<dbReference type="FunFam" id="1.20.120.80:FF:000002">
    <property type="entry name" value="Cytochrome c oxidase subunit 3"/>
    <property type="match status" value="1"/>
</dbReference>
<reference evidence="11" key="2">
    <citation type="journal article" date="2020" name="Genomics">
        <title>Contribution to the mitogenome diversity in Delphacinae: Phylogenetic and ecological implications.</title>
        <authorList>
            <person name="Huang Y.-X."/>
            <person name="Ren F.-J."/>
            <person name="Bartlett C.R."/>
            <person name="Wei Y.-S."/>
            <person name="Qin D.-Z."/>
        </authorList>
    </citation>
    <scope>NUCLEOTIDE SEQUENCE</scope>
</reference>
<reference evidence="11" key="1">
    <citation type="submission" date="2018-05" db="EMBL/GenBank/DDBJ databases">
        <authorList>
            <person name="Huang Y."/>
            <person name="Qin D."/>
        </authorList>
    </citation>
    <scope>NUCLEOTIDE SEQUENCE</scope>
</reference>
<geneLocation type="mitochondrion" evidence="11"/>
<feature type="domain" description="Heme-copper oxidase subunit III family profile" evidence="10">
    <location>
        <begin position="3"/>
        <end position="260"/>
    </location>
</feature>
<keyword evidence="7 9" id="KW-0472">Membrane</keyword>
<evidence type="ECO:0000256" key="8">
    <source>
        <dbReference type="RuleBase" id="RU003375"/>
    </source>
</evidence>
<protein>
    <recommendedName>
        <fullName evidence="3 8">Cytochrome c oxidase subunit 3</fullName>
    </recommendedName>
</protein>
<keyword evidence="5" id="KW-1278">Translocase</keyword>
<feature type="transmembrane region" description="Helical" evidence="9">
    <location>
        <begin position="128"/>
        <end position="146"/>
    </location>
</feature>
<proteinExistence type="inferred from homology"/>
<evidence type="ECO:0000256" key="9">
    <source>
        <dbReference type="SAM" id="Phobius"/>
    </source>
</evidence>
<evidence type="ECO:0000256" key="2">
    <source>
        <dbReference type="ARBA" id="ARBA00010581"/>
    </source>
</evidence>
<evidence type="ECO:0000256" key="5">
    <source>
        <dbReference type="ARBA" id="ARBA00022967"/>
    </source>
</evidence>
<dbReference type="CDD" id="cd01665">
    <property type="entry name" value="Cyt_c_Oxidase_III"/>
    <property type="match status" value="1"/>
</dbReference>
<dbReference type="AlphaFoldDB" id="A0A7S5DBV5"/>
<dbReference type="InterPro" id="IPR033945">
    <property type="entry name" value="Cyt_c_oxase_su3_dom"/>
</dbReference>
<feature type="transmembrane region" description="Helical" evidence="9">
    <location>
        <begin position="12"/>
        <end position="33"/>
    </location>
</feature>
<dbReference type="GO" id="GO:0006123">
    <property type="term" value="P:mitochondrial electron transport, cytochrome c to oxygen"/>
    <property type="evidence" value="ECO:0007669"/>
    <property type="project" value="TreeGrafter"/>
</dbReference>
<feature type="transmembrane region" description="Helical" evidence="9">
    <location>
        <begin position="77"/>
        <end position="101"/>
    </location>
</feature>
<dbReference type="InterPro" id="IPR024791">
    <property type="entry name" value="Cyt_c/ubiquinol_Oxase_su3"/>
</dbReference>
<name>A0A7S5DBV5_9HEMI</name>
<accession>A0A7S5DBV5</accession>
<dbReference type="GO" id="GO:0016020">
    <property type="term" value="C:membrane"/>
    <property type="evidence" value="ECO:0007669"/>
    <property type="project" value="UniProtKB-SubCell"/>
</dbReference>
<dbReference type="PANTHER" id="PTHR11403">
    <property type="entry name" value="CYTOCHROME C OXIDASE SUBUNIT III"/>
    <property type="match status" value="1"/>
</dbReference>
<dbReference type="PROSITE" id="PS50253">
    <property type="entry name" value="COX3"/>
    <property type="match status" value="1"/>
</dbReference>
<keyword evidence="4 8" id="KW-0812">Transmembrane</keyword>